<accession>A0A0F7ZSM2</accession>
<organism evidence="3 4">
    <name type="scientific">Hirsutella minnesotensis 3608</name>
    <dbReference type="NCBI Taxonomy" id="1043627"/>
    <lineage>
        <taxon>Eukaryota</taxon>
        <taxon>Fungi</taxon>
        <taxon>Dikarya</taxon>
        <taxon>Ascomycota</taxon>
        <taxon>Pezizomycotina</taxon>
        <taxon>Sordariomycetes</taxon>
        <taxon>Hypocreomycetidae</taxon>
        <taxon>Hypocreales</taxon>
        <taxon>Ophiocordycipitaceae</taxon>
        <taxon>Hirsutella</taxon>
    </lineage>
</organism>
<reference evidence="3 4" key="1">
    <citation type="journal article" date="2014" name="Genome Biol. Evol.">
        <title>Comparative genomics and transcriptomics analyses reveal divergent lifestyle features of nematode endoparasitic fungus Hirsutella minnesotensis.</title>
        <authorList>
            <person name="Lai Y."/>
            <person name="Liu K."/>
            <person name="Zhang X."/>
            <person name="Zhang X."/>
            <person name="Li K."/>
            <person name="Wang N."/>
            <person name="Shu C."/>
            <person name="Wu Y."/>
            <person name="Wang C."/>
            <person name="Bushley K.E."/>
            <person name="Xiang M."/>
            <person name="Liu X."/>
        </authorList>
    </citation>
    <scope>NUCLEOTIDE SEQUENCE [LARGE SCALE GENOMIC DNA]</scope>
    <source>
        <strain evidence="3 4">3608</strain>
    </source>
</reference>
<feature type="domain" description="Aminotransferase class V" evidence="2">
    <location>
        <begin position="39"/>
        <end position="325"/>
    </location>
</feature>
<dbReference type="InterPro" id="IPR000192">
    <property type="entry name" value="Aminotrans_V_dom"/>
</dbReference>
<dbReference type="AlphaFoldDB" id="A0A0F7ZSM2"/>
<evidence type="ECO:0000259" key="2">
    <source>
        <dbReference type="Pfam" id="PF00266"/>
    </source>
</evidence>
<dbReference type="InterPro" id="IPR015421">
    <property type="entry name" value="PyrdxlP-dep_Trfase_major"/>
</dbReference>
<dbReference type="PANTHER" id="PTHR43092">
    <property type="entry name" value="L-CYSTEINE DESULFHYDRASE"/>
    <property type="match status" value="1"/>
</dbReference>
<evidence type="ECO:0000313" key="3">
    <source>
        <dbReference type="EMBL" id="KJZ71608.1"/>
    </source>
</evidence>
<dbReference type="InterPro" id="IPR015422">
    <property type="entry name" value="PyrdxlP-dep_Trfase_small"/>
</dbReference>
<keyword evidence="1" id="KW-0663">Pyridoxal phosphate</keyword>
<dbReference type="SUPFAM" id="SSF53383">
    <property type="entry name" value="PLP-dependent transferases"/>
    <property type="match status" value="1"/>
</dbReference>
<name>A0A0F7ZSM2_9HYPO</name>
<dbReference type="Gene3D" id="3.90.1150.10">
    <property type="entry name" value="Aspartate Aminotransferase, domain 1"/>
    <property type="match status" value="1"/>
</dbReference>
<dbReference type="Gene3D" id="3.40.640.10">
    <property type="entry name" value="Type I PLP-dependent aspartate aminotransferase-like (Major domain)"/>
    <property type="match status" value="1"/>
</dbReference>
<evidence type="ECO:0000256" key="1">
    <source>
        <dbReference type="ARBA" id="ARBA00022898"/>
    </source>
</evidence>
<dbReference type="Pfam" id="PF00266">
    <property type="entry name" value="Aminotran_5"/>
    <property type="match status" value="1"/>
</dbReference>
<dbReference type="EMBL" id="KQ030568">
    <property type="protein sequence ID" value="KJZ71608.1"/>
    <property type="molecule type" value="Genomic_DNA"/>
</dbReference>
<proteinExistence type="predicted"/>
<gene>
    <name evidence="3" type="ORF">HIM_09002</name>
</gene>
<dbReference type="Proteomes" id="UP000054481">
    <property type="component" value="Unassembled WGS sequence"/>
</dbReference>
<evidence type="ECO:0000313" key="4">
    <source>
        <dbReference type="Proteomes" id="UP000054481"/>
    </source>
</evidence>
<dbReference type="InterPro" id="IPR015424">
    <property type="entry name" value="PyrdxlP-dep_Trfase"/>
</dbReference>
<protein>
    <recommendedName>
        <fullName evidence="2">Aminotransferase class V domain-containing protein</fullName>
    </recommendedName>
</protein>
<dbReference type="PANTHER" id="PTHR43092:SF2">
    <property type="entry name" value="HERCYNYLCYSTEINE SULFOXIDE LYASE"/>
    <property type="match status" value="1"/>
</dbReference>
<dbReference type="OrthoDB" id="5978656at2759"/>
<sequence length="928" mass="103613">MGSSMIEVPHEHAYGPTEDSHASFLQPFGDWEIRSDILYLDNGAFGACPTPIAETQREIRRWIESNPHDFFERSYVPALLSSRDALAQFLNADVSGFILLPGATHGMNVVIQSLRYAENDEILTTNHAYSSVRLALEHVARRDGARLVIVDIPLIVPSSDFVLQKILSHVSPRTRLAIIDHVPSRSGLVFPIKEIVRNLESRGVDTLVDGAHAPGMVEVDLKDLDAPYYVANCHKWMCAPRGTGFLHVRKDRMHNIKPLVIARSPFMVNKTCYSALEHGFSWMGTYDPSAMLSLPASINFLRTLVPGGYSALTSRNHDLAVAARKLVCHALGIPVPCPDDMIGSMATIPLPDSIEPEREGMLPIQQTLWREHGIVIPVYAWPSHPKRVIRLSVQGYNVLEQYVRLAGCLRSVLSKETCRISKSLVPQSMNPPHQIIGKDVQNGIFSRESTESCCHETDQWGNNAMGSLETPHQDVEYPAPWLLYQLALQRIRRVACSKFSDYPVSLYPGADEAETQFASVNEPKTRHANMEISRMNYMLSCIKSRKIPEVAVPSVVQLLDSRDVIMCWPRVSKKLGNLTYALTRAINCEMNAPRTPAEFPSDGGSFNCRIIPYETEGGEGNLGRKLWHRALQNFTARVSRWSLAGVESFLQIHSFLKDPIGGPRKDICTQARLFISMFNDLKPELESMKLAPETWEEILAQLARESSFLAHSEVQHAAYIHFEGDEQLVYSYMDIDSLGRSEFATPPIVIGMIQEWLILEVKPCAIAPVTVSFSYPICSSYEARAVIVDGNNRSTALQFLRFASTHGIPNNDDVEPVRAYCQDHGLGPICFVDLCAVLRELWSNSLAVLQELKAMPTRLNTFRNVRRIPTLITEESCFLTRAVSDEGVAILQPVHQSIFASDDLLVALPAKGQSHGRSKGYRALPILS</sequence>
<keyword evidence="4" id="KW-1185">Reference proteome</keyword>